<dbReference type="Pfam" id="PF25600">
    <property type="entry name" value="TRIM_CC"/>
    <property type="match status" value="1"/>
</dbReference>
<keyword evidence="7" id="KW-0175">Coiled coil</keyword>
<dbReference type="InterPro" id="IPR001841">
    <property type="entry name" value="Znf_RING"/>
</dbReference>
<dbReference type="CDD" id="cd19802">
    <property type="entry name" value="Bbox1_TRIM8-like"/>
    <property type="match status" value="1"/>
</dbReference>
<feature type="region of interest" description="Disordered" evidence="8">
    <location>
        <begin position="34"/>
        <end position="54"/>
    </location>
</feature>
<evidence type="ECO:0000256" key="1">
    <source>
        <dbReference type="ARBA" id="ARBA00022588"/>
    </source>
</evidence>
<keyword evidence="2" id="KW-0479">Metal-binding</keyword>
<evidence type="ECO:0000256" key="2">
    <source>
        <dbReference type="ARBA" id="ARBA00022723"/>
    </source>
</evidence>
<dbReference type="Pfam" id="PF15227">
    <property type="entry name" value="zf-C3HC4_4"/>
    <property type="match status" value="1"/>
</dbReference>
<dbReference type="CDD" id="cd16040">
    <property type="entry name" value="SPRY_PRY_SNTX"/>
    <property type="match status" value="1"/>
</dbReference>
<evidence type="ECO:0000256" key="4">
    <source>
        <dbReference type="ARBA" id="ARBA00022833"/>
    </source>
</evidence>
<dbReference type="InterPro" id="IPR013320">
    <property type="entry name" value="ConA-like_dom_sf"/>
</dbReference>
<proteinExistence type="predicted"/>
<keyword evidence="12" id="KW-1185">Reference proteome</keyword>
<dbReference type="InterPro" id="IPR051051">
    <property type="entry name" value="E3_ubiq-ligase_TRIM/RNF"/>
</dbReference>
<keyword evidence="3 6" id="KW-0863">Zinc-finger</keyword>
<dbReference type="Pfam" id="PF13765">
    <property type="entry name" value="PRY"/>
    <property type="match status" value="1"/>
</dbReference>
<dbReference type="InterPro" id="IPR043136">
    <property type="entry name" value="B30.2/SPRY_sf"/>
</dbReference>
<evidence type="ECO:0000256" key="6">
    <source>
        <dbReference type="PROSITE-ProRule" id="PRU00175"/>
    </source>
</evidence>
<dbReference type="InterPro" id="IPR006574">
    <property type="entry name" value="PRY"/>
</dbReference>
<evidence type="ECO:0000256" key="7">
    <source>
        <dbReference type="SAM" id="Coils"/>
    </source>
</evidence>
<keyword evidence="5" id="KW-0391">Immunity</keyword>
<dbReference type="InterPro" id="IPR058030">
    <property type="entry name" value="TRIM8/14/16/25/29/45/65_CC"/>
</dbReference>
<feature type="domain" description="B30.2/SPRY" evidence="10">
    <location>
        <begin position="465"/>
        <end position="662"/>
    </location>
</feature>
<feature type="compositionally biased region" description="Basic and acidic residues" evidence="8">
    <location>
        <begin position="35"/>
        <end position="47"/>
    </location>
</feature>
<evidence type="ECO:0000259" key="9">
    <source>
        <dbReference type="PROSITE" id="PS50089"/>
    </source>
</evidence>
<dbReference type="Gene3D" id="4.10.830.40">
    <property type="match status" value="1"/>
</dbReference>
<dbReference type="Gene3D" id="2.60.120.920">
    <property type="match status" value="1"/>
</dbReference>
<dbReference type="SMART" id="SM00184">
    <property type="entry name" value="RING"/>
    <property type="match status" value="1"/>
</dbReference>
<dbReference type="Pfam" id="PF00622">
    <property type="entry name" value="SPRY"/>
    <property type="match status" value="1"/>
</dbReference>
<dbReference type="PANTHER" id="PTHR25465">
    <property type="entry name" value="B-BOX DOMAIN CONTAINING"/>
    <property type="match status" value="1"/>
</dbReference>
<dbReference type="PANTHER" id="PTHR25465:SF14">
    <property type="entry name" value="E3 UBIQUITIN-PROTEIN LIGASE TRIM65"/>
    <property type="match status" value="1"/>
</dbReference>
<dbReference type="GO" id="GO:0008270">
    <property type="term" value="F:zinc ion binding"/>
    <property type="evidence" value="ECO:0007669"/>
    <property type="project" value="UniProtKB-KW"/>
</dbReference>
<dbReference type="GO" id="GO:0045087">
    <property type="term" value="P:innate immune response"/>
    <property type="evidence" value="ECO:0007669"/>
    <property type="project" value="UniProtKB-KW"/>
</dbReference>
<accession>A0AAQ6A198</accession>
<dbReference type="KEGG" id="aoce:111569834"/>
<dbReference type="GO" id="GO:0005737">
    <property type="term" value="C:cytoplasm"/>
    <property type="evidence" value="ECO:0007669"/>
    <property type="project" value="UniProtKB-ARBA"/>
</dbReference>
<organism evidence="11 12">
    <name type="scientific">Amphiprion ocellaris</name>
    <name type="common">Clown anemonefish</name>
    <dbReference type="NCBI Taxonomy" id="80972"/>
    <lineage>
        <taxon>Eukaryota</taxon>
        <taxon>Metazoa</taxon>
        <taxon>Chordata</taxon>
        <taxon>Craniata</taxon>
        <taxon>Vertebrata</taxon>
        <taxon>Euteleostomi</taxon>
        <taxon>Actinopterygii</taxon>
        <taxon>Neopterygii</taxon>
        <taxon>Teleostei</taxon>
        <taxon>Neoteleostei</taxon>
        <taxon>Acanthomorphata</taxon>
        <taxon>Ovalentaria</taxon>
        <taxon>Pomacentridae</taxon>
        <taxon>Amphiprion</taxon>
    </lineage>
</organism>
<dbReference type="InterPro" id="IPR003879">
    <property type="entry name" value="Butyrophylin_SPRY"/>
</dbReference>
<evidence type="ECO:0000313" key="12">
    <source>
        <dbReference type="Proteomes" id="UP001501940"/>
    </source>
</evidence>
<feature type="domain" description="RING-type" evidence="9">
    <location>
        <begin position="68"/>
        <end position="110"/>
    </location>
</feature>
<evidence type="ECO:0000256" key="8">
    <source>
        <dbReference type="SAM" id="MobiDB-lite"/>
    </source>
</evidence>
<dbReference type="InterPro" id="IPR013083">
    <property type="entry name" value="Znf_RING/FYVE/PHD"/>
</dbReference>
<dbReference type="Proteomes" id="UP001501940">
    <property type="component" value="Chromosome 4"/>
</dbReference>
<dbReference type="InterPro" id="IPR001870">
    <property type="entry name" value="B30.2/SPRY"/>
</dbReference>
<evidence type="ECO:0000256" key="5">
    <source>
        <dbReference type="ARBA" id="ARBA00022859"/>
    </source>
</evidence>
<evidence type="ECO:0000313" key="11">
    <source>
        <dbReference type="Ensembl" id="ENSAOCP00000071084.1"/>
    </source>
</evidence>
<protein>
    <recommendedName>
        <fullName evidence="13">E3 ubiquitin/ISG15 ligase TRIM25-like</fullName>
    </recommendedName>
</protein>
<feature type="coiled-coil region" evidence="7">
    <location>
        <begin position="267"/>
        <end position="359"/>
    </location>
</feature>
<dbReference type="InterPro" id="IPR017907">
    <property type="entry name" value="Znf_RING_CS"/>
</dbReference>
<dbReference type="SUPFAM" id="SSF49899">
    <property type="entry name" value="Concanavalin A-like lectins/glucanases"/>
    <property type="match status" value="1"/>
</dbReference>
<evidence type="ECO:0000259" key="10">
    <source>
        <dbReference type="PROSITE" id="PS50188"/>
    </source>
</evidence>
<dbReference type="GeneID" id="111569834"/>
<reference evidence="11 12" key="1">
    <citation type="submission" date="2022-01" db="EMBL/GenBank/DDBJ databases">
        <title>A chromosome-scale genome assembly of the false clownfish, Amphiprion ocellaris.</title>
        <authorList>
            <person name="Ryu T."/>
        </authorList>
    </citation>
    <scope>NUCLEOTIDE SEQUENCE [LARGE SCALE GENOMIC DNA]</scope>
</reference>
<dbReference type="SMART" id="SM00589">
    <property type="entry name" value="PRY"/>
    <property type="match status" value="1"/>
</dbReference>
<dbReference type="SUPFAM" id="SSF57850">
    <property type="entry name" value="RING/U-box"/>
    <property type="match status" value="1"/>
</dbReference>
<dbReference type="PROSITE" id="PS50089">
    <property type="entry name" value="ZF_RING_2"/>
    <property type="match status" value="1"/>
</dbReference>
<reference evidence="11" key="3">
    <citation type="submission" date="2025-09" db="UniProtKB">
        <authorList>
            <consortium name="Ensembl"/>
        </authorList>
    </citation>
    <scope>IDENTIFICATION</scope>
</reference>
<dbReference type="Ensembl" id="ENSAOCT00000053314.1">
    <property type="protein sequence ID" value="ENSAOCP00000071084.1"/>
    <property type="gene ID" value="ENSAOCG00000025790.1"/>
</dbReference>
<keyword evidence="1" id="KW-0399">Innate immunity</keyword>
<reference evidence="11" key="2">
    <citation type="submission" date="2025-08" db="UniProtKB">
        <authorList>
            <consortium name="Ensembl"/>
        </authorList>
    </citation>
    <scope>IDENTIFICATION</scope>
</reference>
<dbReference type="Gene3D" id="3.30.40.10">
    <property type="entry name" value="Zinc/RING finger domain, C3HC4 (zinc finger)"/>
    <property type="match status" value="1"/>
</dbReference>
<sequence>MAVMGCLTLRKGYSCILPTLPLTTTLEAGIASYQQERREQAHRKPPEDGGDPEMAQANISVTESQFRCPICLDILKDPVSIPCGHTYCMACINNYWDQAESGHFSCPQCRETFSPRPVLRRNTVLAEVVDKLKLSEMVAAPELYLGGVGEVPCDFCPAESKLRADKSCLVCLASFCEVHVLPHRDVGTLRRHKLVAAVESPAERLCAQHRLGLEPAGSGSEAEAAVEWSGDCLLCEADQEEVHSMDAQRARRQLQLQESQKMVQGRIRAGERELEEFQQNLESLKVSASAVLEDSEALFADMALRLEKTKAEVRARLEAKERAVVGRAERDIEMLEKELEELRRRDEEISQLLQSEDNAQFLQAAPLLCVPLTTGRHSRALSLPTEAFSGARRALCHLRSHMEEVCREEVDKISRAVNENYVAGGECVKGGQSHSVENSKPLQPTLSAGQHASRAVPLSFPLSSLSLQLADQRMRAAFLRFSCRLSLDPDTAHPTLVLLEGPQGAHCGEEPQSYPPHPQRFDSVAQVLCREGQFGGASYWEVEWRGGGWVDIGVTYRGIGRKGGGKPCLLGRNENSWRLRCTHAGYAAWHDNRKTTVAAPPCPRIGVFLERQKGALSFYSVSDTMLLLHTFRCPFSQPLYPAFRLDLDSTLLICPHDGASGNPT</sequence>
<dbReference type="InterPro" id="IPR003877">
    <property type="entry name" value="SPRY_dom"/>
</dbReference>
<name>A0AAQ6A198_AMPOC</name>
<dbReference type="AlphaFoldDB" id="A0AAQ6A198"/>
<evidence type="ECO:0000256" key="3">
    <source>
        <dbReference type="ARBA" id="ARBA00022771"/>
    </source>
</evidence>
<dbReference type="RefSeq" id="XP_023128003.2">
    <property type="nucleotide sequence ID" value="XM_023272235.3"/>
</dbReference>
<dbReference type="SMART" id="SM00449">
    <property type="entry name" value="SPRY"/>
    <property type="match status" value="1"/>
</dbReference>
<dbReference type="PROSITE" id="PS50188">
    <property type="entry name" value="B302_SPRY"/>
    <property type="match status" value="1"/>
</dbReference>
<evidence type="ECO:0008006" key="13">
    <source>
        <dbReference type="Google" id="ProtNLM"/>
    </source>
</evidence>
<keyword evidence="4" id="KW-0862">Zinc</keyword>
<dbReference type="GeneTree" id="ENSGT00940000162978"/>
<dbReference type="PRINTS" id="PR01407">
    <property type="entry name" value="BUTYPHLNCDUF"/>
</dbReference>
<dbReference type="PROSITE" id="PS00518">
    <property type="entry name" value="ZF_RING_1"/>
    <property type="match status" value="1"/>
</dbReference>